<gene>
    <name evidence="2" type="ORF">US42_C0004G0026</name>
</gene>
<reference evidence="2 3" key="1">
    <citation type="journal article" date="2015" name="Nature">
        <title>rRNA introns, odd ribosomes, and small enigmatic genomes across a large radiation of phyla.</title>
        <authorList>
            <person name="Brown C.T."/>
            <person name="Hug L.A."/>
            <person name="Thomas B.C."/>
            <person name="Sharon I."/>
            <person name="Castelle C.J."/>
            <person name="Singh A."/>
            <person name="Wilkins M.J."/>
            <person name="Williams K.H."/>
            <person name="Banfield J.F."/>
        </authorList>
    </citation>
    <scope>NUCLEOTIDE SEQUENCE [LARGE SCALE GENOMIC DNA]</scope>
</reference>
<dbReference type="PANTHER" id="PTHR47561:SF1">
    <property type="entry name" value="POLYSACCHARIDE DEACETYLASE FAMILY PROTEIN (AFU_ORTHOLOGUE AFUA_6G05030)"/>
    <property type="match status" value="1"/>
</dbReference>
<proteinExistence type="predicted"/>
<dbReference type="AlphaFoldDB" id="A0A0G0GD24"/>
<accession>A0A0G0GD24</accession>
<dbReference type="GO" id="GO:0005975">
    <property type="term" value="P:carbohydrate metabolic process"/>
    <property type="evidence" value="ECO:0007669"/>
    <property type="project" value="InterPro"/>
</dbReference>
<sequence length="254" mass="29846">MKQKICFLAIDTEEDFINSQTVNSFEGVKNLKLISPILKEFKLRPTFFCTGKVLENFASLFKQYQNFGCEIALHGFYDHLNMKEQNQKEREEKLSKHYNLYQNIFKEAPVGFRAVQNTIDEAGLKLLENKFKYDSSIISFYPHFKKYIGYTGKTASKLYRPDNLNILEIPLNPLFAGVQLQGKWLRELGVVFYKFWLKIKQPELISLSFHSWDLNPEQKNGGEIFVGYLRKIILLLKEQGYEFKNGQEIYGEYK</sequence>
<dbReference type="InterPro" id="IPR002509">
    <property type="entry name" value="NODB_dom"/>
</dbReference>
<dbReference type="Pfam" id="PF01522">
    <property type="entry name" value="Polysacc_deac_1"/>
    <property type="match status" value="1"/>
</dbReference>
<dbReference type="STRING" id="1619046.US42_C0004G0026"/>
<feature type="domain" description="NodB homology" evidence="1">
    <location>
        <begin position="32"/>
        <end position="121"/>
    </location>
</feature>
<dbReference type="SUPFAM" id="SSF88713">
    <property type="entry name" value="Glycoside hydrolase/deacetylase"/>
    <property type="match status" value="1"/>
</dbReference>
<dbReference type="EMBL" id="LBSX01000004">
    <property type="protein sequence ID" value="KKQ27887.1"/>
    <property type="molecule type" value="Genomic_DNA"/>
</dbReference>
<dbReference type="GO" id="GO:0016810">
    <property type="term" value="F:hydrolase activity, acting on carbon-nitrogen (but not peptide) bonds"/>
    <property type="evidence" value="ECO:0007669"/>
    <property type="project" value="InterPro"/>
</dbReference>
<dbReference type="Gene3D" id="3.20.20.370">
    <property type="entry name" value="Glycoside hydrolase/deacetylase"/>
    <property type="match status" value="1"/>
</dbReference>
<comment type="caution">
    <text evidence="2">The sequence shown here is derived from an EMBL/GenBank/DDBJ whole genome shotgun (WGS) entry which is preliminary data.</text>
</comment>
<evidence type="ECO:0000313" key="2">
    <source>
        <dbReference type="EMBL" id="KKQ27887.1"/>
    </source>
</evidence>
<protein>
    <recommendedName>
        <fullName evidence="1">NodB homology domain-containing protein</fullName>
    </recommendedName>
</protein>
<dbReference type="PANTHER" id="PTHR47561">
    <property type="entry name" value="POLYSACCHARIDE DEACETYLASE FAMILY PROTEIN (AFU_ORTHOLOGUE AFUA_6G05030)"/>
    <property type="match status" value="1"/>
</dbReference>
<evidence type="ECO:0000313" key="3">
    <source>
        <dbReference type="Proteomes" id="UP000034849"/>
    </source>
</evidence>
<organism evidence="2 3">
    <name type="scientific">Candidatus Magasanikbacteria bacterium GW2011_GWC2_37_14</name>
    <dbReference type="NCBI Taxonomy" id="1619046"/>
    <lineage>
        <taxon>Bacteria</taxon>
        <taxon>Candidatus Magasanikiibacteriota</taxon>
    </lineage>
</organism>
<name>A0A0G0GD24_9BACT</name>
<evidence type="ECO:0000259" key="1">
    <source>
        <dbReference type="Pfam" id="PF01522"/>
    </source>
</evidence>
<dbReference type="Proteomes" id="UP000034849">
    <property type="component" value="Unassembled WGS sequence"/>
</dbReference>
<dbReference type="InterPro" id="IPR011330">
    <property type="entry name" value="Glyco_hydro/deAcase_b/a-brl"/>
</dbReference>